<dbReference type="Gene3D" id="1.10.238.10">
    <property type="entry name" value="EF-hand"/>
    <property type="match status" value="1"/>
</dbReference>
<evidence type="ECO:0000256" key="4">
    <source>
        <dbReference type="ARBA" id="ARBA00022807"/>
    </source>
</evidence>
<feature type="active site" evidence="6 7">
    <location>
        <position position="258"/>
    </location>
</feature>
<dbReference type="GO" id="GO:0004198">
    <property type="term" value="F:calcium-dependent cysteine-type endopeptidase activity"/>
    <property type="evidence" value="ECO:0007669"/>
    <property type="project" value="InterPro"/>
</dbReference>
<dbReference type="FunFam" id="3.90.70.10:FF:000001">
    <property type="entry name" value="Calpain-1 catalytic subunit"/>
    <property type="match status" value="1"/>
</dbReference>
<protein>
    <submittedName>
        <fullName evidence="10">Uncharacterized protein</fullName>
    </submittedName>
</protein>
<dbReference type="SUPFAM" id="SSF49758">
    <property type="entry name" value="Calpain large subunit, middle domain (domain III)"/>
    <property type="match status" value="1"/>
</dbReference>
<evidence type="ECO:0000256" key="7">
    <source>
        <dbReference type="PROSITE-ProRule" id="PRU00239"/>
    </source>
</evidence>
<feature type="active site" evidence="6 7">
    <location>
        <position position="60"/>
    </location>
</feature>
<dbReference type="InterPro" id="IPR001300">
    <property type="entry name" value="Peptidase_C2_calpain_cat"/>
</dbReference>
<evidence type="ECO:0000259" key="9">
    <source>
        <dbReference type="PROSITE" id="PS50222"/>
    </source>
</evidence>
<dbReference type="Proteomes" id="UP001208570">
    <property type="component" value="Unassembled WGS sequence"/>
</dbReference>
<organism evidence="10 11">
    <name type="scientific">Paralvinella palmiformis</name>
    <dbReference type="NCBI Taxonomy" id="53620"/>
    <lineage>
        <taxon>Eukaryota</taxon>
        <taxon>Metazoa</taxon>
        <taxon>Spiralia</taxon>
        <taxon>Lophotrochozoa</taxon>
        <taxon>Annelida</taxon>
        <taxon>Polychaeta</taxon>
        <taxon>Sedentaria</taxon>
        <taxon>Canalipalpata</taxon>
        <taxon>Terebellida</taxon>
        <taxon>Terebelliformia</taxon>
        <taxon>Alvinellidae</taxon>
        <taxon>Paralvinella</taxon>
    </lineage>
</organism>
<keyword evidence="3 7" id="KW-0378">Hydrolase</keyword>
<dbReference type="InterPro" id="IPR002048">
    <property type="entry name" value="EF_hand_dom"/>
</dbReference>
<dbReference type="InterPro" id="IPR011992">
    <property type="entry name" value="EF-hand-dom_pair"/>
</dbReference>
<dbReference type="InterPro" id="IPR022684">
    <property type="entry name" value="Calpain_cysteine_protease"/>
</dbReference>
<dbReference type="PANTHER" id="PTHR10183:SF379">
    <property type="entry name" value="CALPAIN-5"/>
    <property type="match status" value="1"/>
</dbReference>
<keyword evidence="4 7" id="KW-0788">Thiol protease</keyword>
<dbReference type="GO" id="GO:0005737">
    <property type="term" value="C:cytoplasm"/>
    <property type="evidence" value="ECO:0007669"/>
    <property type="project" value="TreeGrafter"/>
</dbReference>
<accession>A0AAD9JXM6</accession>
<dbReference type="PRINTS" id="PR00704">
    <property type="entry name" value="CALPAIN"/>
</dbReference>
<evidence type="ECO:0000256" key="1">
    <source>
        <dbReference type="ARBA" id="ARBA00007623"/>
    </source>
</evidence>
<feature type="domain" description="Calpain catalytic" evidence="8">
    <location>
        <begin position="5"/>
        <end position="317"/>
    </location>
</feature>
<dbReference type="PROSITE" id="PS50222">
    <property type="entry name" value="EF_HAND_2"/>
    <property type="match status" value="1"/>
</dbReference>
<dbReference type="PROSITE" id="PS00018">
    <property type="entry name" value="EF_HAND_1"/>
    <property type="match status" value="1"/>
</dbReference>
<evidence type="ECO:0000256" key="2">
    <source>
        <dbReference type="ARBA" id="ARBA00022670"/>
    </source>
</evidence>
<dbReference type="CDD" id="cd00044">
    <property type="entry name" value="CysPc"/>
    <property type="match status" value="1"/>
</dbReference>
<dbReference type="InterPro" id="IPR038765">
    <property type="entry name" value="Papain-like_cys_pep_sf"/>
</dbReference>
<keyword evidence="11" id="KW-1185">Reference proteome</keyword>
<evidence type="ECO:0000259" key="8">
    <source>
        <dbReference type="PROSITE" id="PS50203"/>
    </source>
</evidence>
<dbReference type="SMART" id="SM00720">
    <property type="entry name" value="calpain_III"/>
    <property type="match status" value="1"/>
</dbReference>
<dbReference type="Gene3D" id="2.60.120.380">
    <property type="match status" value="1"/>
</dbReference>
<keyword evidence="5" id="KW-0106">Calcium</keyword>
<evidence type="ECO:0000256" key="5">
    <source>
        <dbReference type="ARBA" id="ARBA00022837"/>
    </source>
</evidence>
<dbReference type="SUPFAM" id="SSF47473">
    <property type="entry name" value="EF-hand"/>
    <property type="match status" value="1"/>
</dbReference>
<dbReference type="SMART" id="SM00054">
    <property type="entry name" value="EFh"/>
    <property type="match status" value="1"/>
</dbReference>
<evidence type="ECO:0000313" key="11">
    <source>
        <dbReference type="Proteomes" id="UP001208570"/>
    </source>
</evidence>
<evidence type="ECO:0000313" key="10">
    <source>
        <dbReference type="EMBL" id="KAK2161179.1"/>
    </source>
</evidence>
<gene>
    <name evidence="10" type="ORF">LSH36_120g06039</name>
</gene>
<dbReference type="EMBL" id="JAODUP010000120">
    <property type="protein sequence ID" value="KAK2161179.1"/>
    <property type="molecule type" value="Genomic_DNA"/>
</dbReference>
<dbReference type="GO" id="GO:0006508">
    <property type="term" value="P:proteolysis"/>
    <property type="evidence" value="ECO:0007669"/>
    <property type="project" value="UniProtKB-KW"/>
</dbReference>
<dbReference type="InterPro" id="IPR022683">
    <property type="entry name" value="Calpain_III"/>
</dbReference>
<evidence type="ECO:0000256" key="6">
    <source>
        <dbReference type="PIRSR" id="PIRSR622684-1"/>
    </source>
</evidence>
<dbReference type="PROSITE" id="PS50203">
    <property type="entry name" value="CALPAIN_CAT"/>
    <property type="match status" value="1"/>
</dbReference>
<proteinExistence type="inferred from homology"/>
<dbReference type="GO" id="GO:0005509">
    <property type="term" value="F:calcium ion binding"/>
    <property type="evidence" value="ECO:0007669"/>
    <property type="project" value="InterPro"/>
</dbReference>
<keyword evidence="2 7" id="KW-0645">Protease</keyword>
<dbReference type="PANTHER" id="PTHR10183">
    <property type="entry name" value="CALPAIN"/>
    <property type="match status" value="1"/>
</dbReference>
<dbReference type="Gene3D" id="3.90.70.10">
    <property type="entry name" value="Cysteine proteinases"/>
    <property type="match status" value="1"/>
</dbReference>
<comment type="caution">
    <text evidence="10">The sequence shown here is derived from an EMBL/GenBank/DDBJ whole genome shotgun (WGS) entry which is preliminary data.</text>
</comment>
<sequence>MGDGLYEDPVFPASLESIYYDGRRDPGIKWMRPKELCDEPVFIEDGATSYDIAQGSLSDCWFLSAAAVLTTRRELFTRVVPVNQNFNDSYSGKFTFWFWRFGLWEKVEIDDRLPTVDGKLYFCYNRNNSKEFWCALLEKAYAKVHKSYQALVSGFSQDALVDMTGGIGEFIDLNGSIGVKKAESEDIIPRNRNKLFKRLRKLMKKKCSFLCATIDVKDDTKYEMTLDTGLVTGHAYSICNVIVIHTDEDTAKLIKLRNPWGFREWNGAWSDSSSEWNNVTPEKRTKLSLVTEDEGEFWMSFDDFLANYDILNMCHLTPDAVHGFSGESLWSHADYHGMWTKGATAGGCLLHHDTYWMNPQYFVCLRDSDDDDNDKCTLVVSLMQKYTRVRKTVEKSDDTESPIGFDVFKYKGTEPQELDGFHAAESVLQIKDPVYDFEYLRERSRRYKLRPGTYCIIPCTYEPNIQGEFLLRLAFETPTDSGEVDAPSGQLQPSENSTEFEVLYDKHAGDDEVIDARELCKLLNDGIKKEGDEAFSKETCRVLIKSVTGDRRGTLPKPAVEKIWRLIQQYQRTFDEFDQDGSGALSIRELRRALKSIGVIMNKKTLAKVATRYCGKSEELNMDEFLLIATKINSTSEAFDKVRKTSGSQEKVEMTLDEVFCPNLFYICS</sequence>
<dbReference type="AlphaFoldDB" id="A0AAD9JXM6"/>
<comment type="similarity">
    <text evidence="1">Belongs to the peptidase C2 family.</text>
</comment>
<dbReference type="InterPro" id="IPR022682">
    <property type="entry name" value="Calpain_domain_III"/>
</dbReference>
<feature type="domain" description="EF-hand" evidence="9">
    <location>
        <begin position="565"/>
        <end position="600"/>
    </location>
</feature>
<dbReference type="InterPro" id="IPR036213">
    <property type="entry name" value="Calpain_III_sf"/>
</dbReference>
<dbReference type="Pfam" id="PF01067">
    <property type="entry name" value="Calpain_III"/>
    <property type="match status" value="1"/>
</dbReference>
<dbReference type="SMART" id="SM00230">
    <property type="entry name" value="CysPc"/>
    <property type="match status" value="1"/>
</dbReference>
<dbReference type="InterPro" id="IPR018247">
    <property type="entry name" value="EF_Hand_1_Ca_BS"/>
</dbReference>
<dbReference type="SUPFAM" id="SSF54001">
    <property type="entry name" value="Cysteine proteinases"/>
    <property type="match status" value="1"/>
</dbReference>
<evidence type="ECO:0000256" key="3">
    <source>
        <dbReference type="ARBA" id="ARBA00022801"/>
    </source>
</evidence>
<dbReference type="Pfam" id="PF13405">
    <property type="entry name" value="EF-hand_6"/>
    <property type="match status" value="1"/>
</dbReference>
<feature type="active site" evidence="6 7">
    <location>
        <position position="234"/>
    </location>
</feature>
<dbReference type="Pfam" id="PF00648">
    <property type="entry name" value="Peptidase_C2"/>
    <property type="match status" value="1"/>
</dbReference>
<name>A0AAD9JXM6_9ANNE</name>
<reference evidence="10" key="1">
    <citation type="journal article" date="2023" name="Mol. Biol. Evol.">
        <title>Third-Generation Sequencing Reveals the Adaptive Role of the Epigenome in Three Deep-Sea Polychaetes.</title>
        <authorList>
            <person name="Perez M."/>
            <person name="Aroh O."/>
            <person name="Sun Y."/>
            <person name="Lan Y."/>
            <person name="Juniper S.K."/>
            <person name="Young C.R."/>
            <person name="Angers B."/>
            <person name="Qian P.Y."/>
        </authorList>
    </citation>
    <scope>NUCLEOTIDE SEQUENCE</scope>
    <source>
        <strain evidence="10">P08H-3</strain>
    </source>
</reference>